<name>A0A941F0A4_9ACTN</name>
<organism evidence="5 6">
    <name type="scientific">Actinospica durhamensis</name>
    <dbReference type="NCBI Taxonomy" id="1508375"/>
    <lineage>
        <taxon>Bacteria</taxon>
        <taxon>Bacillati</taxon>
        <taxon>Actinomycetota</taxon>
        <taxon>Actinomycetes</taxon>
        <taxon>Catenulisporales</taxon>
        <taxon>Actinospicaceae</taxon>
        <taxon>Actinospica</taxon>
    </lineage>
</organism>
<dbReference type="Gene3D" id="3.40.190.10">
    <property type="entry name" value="Periplasmic binding protein-like II"/>
    <property type="match status" value="1"/>
</dbReference>
<dbReference type="SUPFAM" id="SSF53850">
    <property type="entry name" value="Periplasmic binding protein-like II"/>
    <property type="match status" value="1"/>
</dbReference>
<sequence length="455" mass="48452">MPVNEISARAISRRNMIKMLGVGAVAGAGLTACAPGGSSTTKSLGSASPSAARGEATLWFDDDDVLKVFKTIVPSFNQKYPNVKMNLVGVDVSTKLAPTLISGTGVPDGSYTGDGGALAQADQLYDLTSLMKPYTSDTVQYKLDVNTVNGKLVGIPWDTDPGLCFYREDILSASGVDPTQLTSYDALLDAARSVKAKYPNSKPIPLEQDPALGMQWLLMLVNQQQGSGLTDANGKLTIDTDAFRTALTWIKQIVDEGLGTRCKFASTSQIAEADNGTISIVPWAIWFNFLVQSALTKSAGHWRVQQLPAWTAGGARSGVMGGSSFIIPVKAAQPDLAWLFYEHALYSAEGIKQDFGPNTIYPDGLNTALPSVKSALEGASLFNDLPQLGNTSLWDVAAKSSLAIPPGYHIPTWFDQAGTNYLGPNLQLLMDGKMSVDDVISKSASDITTNLVDRS</sequence>
<keyword evidence="6" id="KW-1185">Reference proteome</keyword>
<keyword evidence="4" id="KW-0732">Signal</keyword>
<dbReference type="RefSeq" id="WP_212533406.1">
    <property type="nucleotide sequence ID" value="NZ_JAGSOG010000355.1"/>
</dbReference>
<dbReference type="InterPro" id="IPR006311">
    <property type="entry name" value="TAT_signal"/>
</dbReference>
<dbReference type="PANTHER" id="PTHR43649:SF31">
    <property type="entry name" value="SN-GLYCEROL-3-PHOSPHATE-BINDING PERIPLASMIC PROTEIN UGPB"/>
    <property type="match status" value="1"/>
</dbReference>
<comment type="caution">
    <text evidence="5">The sequence shown here is derived from an EMBL/GenBank/DDBJ whole genome shotgun (WGS) entry which is preliminary data.</text>
</comment>
<dbReference type="PROSITE" id="PS51318">
    <property type="entry name" value="TAT"/>
    <property type="match status" value="1"/>
</dbReference>
<evidence type="ECO:0000256" key="4">
    <source>
        <dbReference type="ARBA" id="ARBA00022729"/>
    </source>
</evidence>
<comment type="subcellular location">
    <subcellularLocation>
        <location evidence="1">Cell envelope</location>
    </subcellularLocation>
</comment>
<proteinExistence type="inferred from homology"/>
<dbReference type="InterPro" id="IPR006059">
    <property type="entry name" value="SBP"/>
</dbReference>
<dbReference type="PANTHER" id="PTHR43649">
    <property type="entry name" value="ARABINOSE-BINDING PROTEIN-RELATED"/>
    <property type="match status" value="1"/>
</dbReference>
<dbReference type="GO" id="GO:0030313">
    <property type="term" value="C:cell envelope"/>
    <property type="evidence" value="ECO:0007669"/>
    <property type="project" value="UniProtKB-SubCell"/>
</dbReference>
<reference evidence="5" key="1">
    <citation type="submission" date="2021-04" db="EMBL/GenBank/DDBJ databases">
        <title>Genome based classification of Actinospica acidithermotolerans sp. nov., an actinobacterium isolated from an Indonesian hot spring.</title>
        <authorList>
            <person name="Kusuma A.B."/>
            <person name="Putra K.E."/>
            <person name="Nafisah S."/>
            <person name="Loh J."/>
            <person name="Nouioui I."/>
            <person name="Goodfellow M."/>
        </authorList>
    </citation>
    <scope>NUCLEOTIDE SEQUENCE</scope>
    <source>
        <strain evidence="5">CSCA 57</strain>
    </source>
</reference>
<evidence type="ECO:0000256" key="3">
    <source>
        <dbReference type="ARBA" id="ARBA00022448"/>
    </source>
</evidence>
<dbReference type="Pfam" id="PF01547">
    <property type="entry name" value="SBP_bac_1"/>
    <property type="match status" value="1"/>
</dbReference>
<dbReference type="Proteomes" id="UP000675781">
    <property type="component" value="Unassembled WGS sequence"/>
</dbReference>
<protein>
    <submittedName>
        <fullName evidence="5">Extracellular solute-binding protein</fullName>
    </submittedName>
</protein>
<evidence type="ECO:0000313" key="5">
    <source>
        <dbReference type="EMBL" id="MBR7838959.1"/>
    </source>
</evidence>
<evidence type="ECO:0000313" key="6">
    <source>
        <dbReference type="Proteomes" id="UP000675781"/>
    </source>
</evidence>
<comment type="similarity">
    <text evidence="2">Belongs to the bacterial solute-binding protein 1 family.</text>
</comment>
<keyword evidence="3" id="KW-0813">Transport</keyword>
<dbReference type="EMBL" id="JAGSOG010000355">
    <property type="protein sequence ID" value="MBR7838959.1"/>
    <property type="molecule type" value="Genomic_DNA"/>
</dbReference>
<evidence type="ECO:0000256" key="2">
    <source>
        <dbReference type="ARBA" id="ARBA00008520"/>
    </source>
</evidence>
<accession>A0A941F0A4</accession>
<gene>
    <name evidence="5" type="ORF">KDL01_37170</name>
</gene>
<dbReference type="AlphaFoldDB" id="A0A941F0A4"/>
<evidence type="ECO:0000256" key="1">
    <source>
        <dbReference type="ARBA" id="ARBA00004196"/>
    </source>
</evidence>
<dbReference type="InterPro" id="IPR050490">
    <property type="entry name" value="Bact_solute-bd_prot1"/>
</dbReference>